<organism evidence="10 11">
    <name type="scientific">Desmophyllum pertusum</name>
    <dbReference type="NCBI Taxonomy" id="174260"/>
    <lineage>
        <taxon>Eukaryota</taxon>
        <taxon>Metazoa</taxon>
        <taxon>Cnidaria</taxon>
        <taxon>Anthozoa</taxon>
        <taxon>Hexacorallia</taxon>
        <taxon>Scleractinia</taxon>
        <taxon>Caryophylliina</taxon>
        <taxon>Caryophylliidae</taxon>
        <taxon>Desmophyllum</taxon>
    </lineage>
</organism>
<dbReference type="GO" id="GO:0003950">
    <property type="term" value="F:NAD+ poly-ADP-ribosyltransferase activity"/>
    <property type="evidence" value="ECO:0007669"/>
    <property type="project" value="UniProtKB-EC"/>
</dbReference>
<proteinExistence type="predicted"/>
<dbReference type="EC" id="2.4.2.30" evidence="10"/>
<evidence type="ECO:0000256" key="4">
    <source>
        <dbReference type="ARBA" id="ARBA00023027"/>
    </source>
</evidence>
<dbReference type="GO" id="GO:0005737">
    <property type="term" value="C:cytoplasm"/>
    <property type="evidence" value="ECO:0007669"/>
    <property type="project" value="TreeGrafter"/>
</dbReference>
<dbReference type="InterPro" id="IPR000504">
    <property type="entry name" value="RRM_dom"/>
</dbReference>
<dbReference type="AlphaFoldDB" id="A0A9W9YIG0"/>
<dbReference type="GO" id="GO:0003723">
    <property type="term" value="F:RNA binding"/>
    <property type="evidence" value="ECO:0007669"/>
    <property type="project" value="UniProtKB-UniRule"/>
</dbReference>
<dbReference type="InterPro" id="IPR035979">
    <property type="entry name" value="RBD_domain_sf"/>
</dbReference>
<dbReference type="Proteomes" id="UP001163046">
    <property type="component" value="Unassembled WGS sequence"/>
</dbReference>
<evidence type="ECO:0000256" key="1">
    <source>
        <dbReference type="ARBA" id="ARBA00004123"/>
    </source>
</evidence>
<feature type="compositionally biased region" description="Polar residues" evidence="7">
    <location>
        <begin position="240"/>
        <end position="252"/>
    </location>
</feature>
<evidence type="ECO:0000259" key="9">
    <source>
        <dbReference type="PROSITE" id="PS51154"/>
    </source>
</evidence>
<gene>
    <name evidence="10" type="primary">PARP14_27</name>
    <name evidence="10" type="ORF">OS493_035536</name>
</gene>
<dbReference type="OrthoDB" id="6133115at2759"/>
<feature type="domain" description="Macro" evidence="9">
    <location>
        <begin position="37"/>
        <end position="212"/>
    </location>
</feature>
<keyword evidence="4" id="KW-0520">NAD</keyword>
<dbReference type="GO" id="GO:0003714">
    <property type="term" value="F:transcription corepressor activity"/>
    <property type="evidence" value="ECO:0007669"/>
    <property type="project" value="TreeGrafter"/>
</dbReference>
<keyword evidence="2 10" id="KW-0328">Glycosyltransferase</keyword>
<dbReference type="SMART" id="SM00360">
    <property type="entry name" value="RRM"/>
    <property type="match status" value="2"/>
</dbReference>
<dbReference type="InterPro" id="IPR052056">
    <property type="entry name" value="Mono-ARTD/PARP"/>
</dbReference>
<feature type="region of interest" description="Disordered" evidence="7">
    <location>
        <begin position="510"/>
        <end position="611"/>
    </location>
</feature>
<dbReference type="Gene3D" id="3.90.228.10">
    <property type="match status" value="1"/>
</dbReference>
<dbReference type="SUPFAM" id="SSF52949">
    <property type="entry name" value="Macro domain-like"/>
    <property type="match status" value="1"/>
</dbReference>
<dbReference type="EMBL" id="MU827355">
    <property type="protein sequence ID" value="KAJ7351811.1"/>
    <property type="molecule type" value="Genomic_DNA"/>
</dbReference>
<sequence>MLDEAVIFCQNNPQSLVKDIRFILFHGNQGIIDAFKQESNALRDKHRKTVEVIQGDLTQETTDAIANIIGTDMNIYGAGQLGKAVAMASGMQVEDECQKLGQQPAASAVMTTGGSLTAPNIIHMVVGSTSKQHLQLCVEKCLQLADANGLKTISLPAVGTGDGGLSEVDSAQVTFQALRKILENCVNLRQVRIVLYQTKMMGAFQNEHKLMQQQQKNKQPPVSNSPPVKTEEPPRKKPRMTSQDGATDPNNKNKIKIYVSGASKAAVNRAINTLKRGLTEGFTTQKVQHVAVGQLSKKQIRDRLQKPAQKHDVEVEIDQSKNRILVRGEHSGVAEMVGKIWCLLNETTEIERAKLTKTSLPANWDPMPLNQLGHDVTVHSVELSPASTEYKYVAGRFHQTLSQVAIVSIERIQNPHLYQTYQLRKEKMDKDNGGNNERQLFHGTNPDSVTKINTQGYNRSFSGLNENKIPASSAEKDQENNEESTATSDETHHHSNPLFISERATWNIVPPRNQHSRPQGEGHGGGARSNATTAGTPRGGTRSKAGNRGTSKQSVPRQREFSEGADRARCDDGRGRRGSRGRGFDGPPGKSQGRGGPHHQSGPVPRQRFDPVSLGFTQPDIRYEWNKLYVLGLNFRTTPDGVKNYIERISGGKYDVKYVEWFKPNGKAIVTLKNEKISDFAKILRESKKRTLDRENVLIERAPVCKSIYVSGFSENISKEAVESHFDEIGALEDVVFSPSWDDEEKPIKRAIVYFKDKKSVKKSTKNDQFIDGKALHVEAFYPFMGTLVPVDQLTRQRRPTSAEVEGAGQPQFYKSVDKDIINF</sequence>
<feature type="compositionally biased region" description="Basic and acidic residues" evidence="7">
    <location>
        <begin position="557"/>
        <end position="575"/>
    </location>
</feature>
<dbReference type="PANTHER" id="PTHR14453:SF102">
    <property type="entry name" value="PROTEIN MONO-ADP-RIBOSYLTRANSFERASE PARP14-LIKE"/>
    <property type="match status" value="1"/>
</dbReference>
<comment type="subcellular location">
    <subcellularLocation>
        <location evidence="1">Nucleus</location>
    </subcellularLocation>
</comment>
<dbReference type="InterPro" id="IPR002589">
    <property type="entry name" value="Macro_dom"/>
</dbReference>
<feature type="region of interest" description="Disordered" evidence="7">
    <location>
        <begin position="428"/>
        <end position="498"/>
    </location>
</feature>
<evidence type="ECO:0000256" key="6">
    <source>
        <dbReference type="PROSITE-ProRule" id="PRU00176"/>
    </source>
</evidence>
<dbReference type="SMART" id="SM00506">
    <property type="entry name" value="A1pp"/>
    <property type="match status" value="1"/>
</dbReference>
<dbReference type="PROSITE" id="PS50102">
    <property type="entry name" value="RRM"/>
    <property type="match status" value="1"/>
</dbReference>
<dbReference type="InterPro" id="IPR043472">
    <property type="entry name" value="Macro_dom-like"/>
</dbReference>
<dbReference type="Pfam" id="PF23085">
    <property type="entry name" value="RRM_PARP14_3"/>
    <property type="match status" value="1"/>
</dbReference>
<feature type="domain" description="RRM" evidence="8">
    <location>
        <begin position="706"/>
        <end position="783"/>
    </location>
</feature>
<dbReference type="SUPFAM" id="SSF54928">
    <property type="entry name" value="RNA-binding domain, RBD"/>
    <property type="match status" value="1"/>
</dbReference>
<evidence type="ECO:0000256" key="5">
    <source>
        <dbReference type="ARBA" id="ARBA00023242"/>
    </source>
</evidence>
<keyword evidence="5" id="KW-0539">Nucleus</keyword>
<keyword evidence="11" id="KW-1185">Reference proteome</keyword>
<feature type="compositionally biased region" description="Low complexity" evidence="7">
    <location>
        <begin position="531"/>
        <end position="542"/>
    </location>
</feature>
<protein>
    <submittedName>
        <fullName evidence="10">Poly (ADP-ribose) polymerase</fullName>
        <ecNumber evidence="10">2.4.2.30</ecNumber>
    </submittedName>
</protein>
<feature type="compositionally biased region" description="Polar residues" evidence="7">
    <location>
        <begin position="445"/>
        <end position="465"/>
    </location>
</feature>
<dbReference type="GO" id="GO:0005634">
    <property type="term" value="C:nucleus"/>
    <property type="evidence" value="ECO:0007669"/>
    <property type="project" value="UniProtKB-SubCell"/>
</dbReference>
<evidence type="ECO:0000256" key="2">
    <source>
        <dbReference type="ARBA" id="ARBA00022676"/>
    </source>
</evidence>
<evidence type="ECO:0000313" key="11">
    <source>
        <dbReference type="Proteomes" id="UP001163046"/>
    </source>
</evidence>
<name>A0A9W9YIG0_9CNID</name>
<dbReference type="Gene3D" id="3.30.70.330">
    <property type="match status" value="1"/>
</dbReference>
<dbReference type="InterPro" id="IPR012317">
    <property type="entry name" value="Poly(ADP-ribose)pol_cat_dom"/>
</dbReference>
<dbReference type="Pfam" id="PF01661">
    <property type="entry name" value="Macro"/>
    <property type="match status" value="1"/>
</dbReference>
<dbReference type="Pfam" id="PF00644">
    <property type="entry name" value="PARP"/>
    <property type="match status" value="1"/>
</dbReference>
<dbReference type="PANTHER" id="PTHR14453">
    <property type="entry name" value="PARP/ZINC FINGER CCCH TYPE DOMAIN CONTAINING PROTEIN"/>
    <property type="match status" value="1"/>
</dbReference>
<dbReference type="InterPro" id="IPR012677">
    <property type="entry name" value="Nucleotide-bd_a/b_plait_sf"/>
</dbReference>
<dbReference type="CDD" id="cd00590">
    <property type="entry name" value="RRM_SF"/>
    <property type="match status" value="1"/>
</dbReference>
<evidence type="ECO:0000259" key="8">
    <source>
        <dbReference type="PROSITE" id="PS50102"/>
    </source>
</evidence>
<dbReference type="SUPFAM" id="SSF56399">
    <property type="entry name" value="ADP-ribosylation"/>
    <property type="match status" value="1"/>
</dbReference>
<feature type="compositionally biased region" description="Polar residues" evidence="7">
    <location>
        <begin position="211"/>
        <end position="227"/>
    </location>
</feature>
<accession>A0A9W9YIG0</accession>
<dbReference type="GO" id="GO:1990404">
    <property type="term" value="F:NAD+-protein mono-ADP-ribosyltransferase activity"/>
    <property type="evidence" value="ECO:0007669"/>
    <property type="project" value="TreeGrafter"/>
</dbReference>
<dbReference type="PROSITE" id="PS51154">
    <property type="entry name" value="MACRO"/>
    <property type="match status" value="1"/>
</dbReference>
<feature type="region of interest" description="Disordered" evidence="7">
    <location>
        <begin position="210"/>
        <end position="253"/>
    </location>
</feature>
<keyword evidence="6" id="KW-0694">RNA-binding</keyword>
<dbReference type="GO" id="GO:0070212">
    <property type="term" value="P:protein poly-ADP-ribosylation"/>
    <property type="evidence" value="ECO:0007669"/>
    <property type="project" value="TreeGrafter"/>
</dbReference>
<evidence type="ECO:0000313" key="10">
    <source>
        <dbReference type="EMBL" id="KAJ7351811.1"/>
    </source>
</evidence>
<keyword evidence="3 10" id="KW-0808">Transferase</keyword>
<reference evidence="10" key="1">
    <citation type="submission" date="2023-01" db="EMBL/GenBank/DDBJ databases">
        <title>Genome assembly of the deep-sea coral Lophelia pertusa.</title>
        <authorList>
            <person name="Herrera S."/>
            <person name="Cordes E."/>
        </authorList>
    </citation>
    <scope>NUCLEOTIDE SEQUENCE</scope>
    <source>
        <strain evidence="10">USNM1676648</strain>
        <tissue evidence="10">Polyp</tissue>
    </source>
</reference>
<evidence type="ECO:0000256" key="7">
    <source>
        <dbReference type="SAM" id="MobiDB-lite"/>
    </source>
</evidence>
<dbReference type="Gene3D" id="3.40.220.10">
    <property type="entry name" value="Leucine Aminopeptidase, subunit E, domain 1"/>
    <property type="match status" value="1"/>
</dbReference>
<comment type="caution">
    <text evidence="10">The sequence shown here is derived from an EMBL/GenBank/DDBJ whole genome shotgun (WGS) entry which is preliminary data.</text>
</comment>
<evidence type="ECO:0000256" key="3">
    <source>
        <dbReference type="ARBA" id="ARBA00022679"/>
    </source>
</evidence>
<dbReference type="GO" id="GO:0010629">
    <property type="term" value="P:negative regulation of gene expression"/>
    <property type="evidence" value="ECO:0007669"/>
    <property type="project" value="TreeGrafter"/>
</dbReference>